<gene>
    <name evidence="1" type="ORF">E0Z10_g8334</name>
</gene>
<dbReference type="AlphaFoldDB" id="A0A4Z0YBK0"/>
<dbReference type="Proteomes" id="UP000297716">
    <property type="component" value="Unassembled WGS sequence"/>
</dbReference>
<dbReference type="OrthoDB" id="5343429at2759"/>
<comment type="caution">
    <text evidence="1">The sequence shown here is derived from an EMBL/GenBank/DDBJ whole genome shotgun (WGS) entry which is preliminary data.</text>
</comment>
<keyword evidence="2" id="KW-1185">Reference proteome</keyword>
<name>A0A4Z0YBK0_9PEZI</name>
<sequence length="535" mass="60269">MLSALDNLINDIAIGPENRKVKQYLGKATRNTVYADLAKVLSWQLKRPQFFQETFDKYCIEDQSSHEKYWTEESFRNHVRGAHSAGAISDAAIALLWKSFYFYAYHPFPPDLHHHAKVDFDAFRRAIQLTVSQCDGLLGTRELDWYWRLDAACFRKASFARFFRSIAVPDHGFPEKQQKLDITPSSLSDAMDVLVMVGPQFTHAVPSEPQLGSAARKLFADGPAVAQRDVVRREDISVLIGLLLRLRLQEEKWARSYPFGAVIEAGSARTDLTEVFVDSLTERYNEQDITVQHLSGQADLMPHLLLRFQQLWAVLFQPSGAADVSKLSVDEYELTIIGGAISLFAPPIIVGRAGRQRPYEQDTRLTLEAVQVSPDSQDMTILRLRQILFDNSAAHIVLFTAAADGKNPKTVIGAYLPIKLDVSHILFQLQPSFRLLRWSKRRMLPEDLINSEEKASSEEVVLKEDLELPYWIGAPLERGAGLRVDPRKKTATLTNSMGGCYVEVPVGGKENSEKSWNITIQQARMDIFTASGAEC</sequence>
<accession>A0A4Z0YBK0</accession>
<proteinExistence type="predicted"/>
<organism evidence="1 2">
    <name type="scientific">Xylaria hypoxylon</name>
    <dbReference type="NCBI Taxonomy" id="37992"/>
    <lineage>
        <taxon>Eukaryota</taxon>
        <taxon>Fungi</taxon>
        <taxon>Dikarya</taxon>
        <taxon>Ascomycota</taxon>
        <taxon>Pezizomycotina</taxon>
        <taxon>Sordariomycetes</taxon>
        <taxon>Xylariomycetidae</taxon>
        <taxon>Xylariales</taxon>
        <taxon>Xylariaceae</taxon>
        <taxon>Xylaria</taxon>
    </lineage>
</organism>
<reference evidence="1 2" key="1">
    <citation type="submission" date="2019-03" db="EMBL/GenBank/DDBJ databases">
        <title>Draft genome sequence of Xylaria hypoxylon DSM 108379, a ubiquitous saprotrophic-parasitic fungi on hardwood.</title>
        <authorList>
            <person name="Buettner E."/>
            <person name="Leonhardt S."/>
            <person name="Gebauer A.M."/>
            <person name="Liers C."/>
            <person name="Hofrichter M."/>
            <person name="Kellner H."/>
        </authorList>
    </citation>
    <scope>NUCLEOTIDE SEQUENCE [LARGE SCALE GENOMIC DNA]</scope>
    <source>
        <strain evidence="1 2">DSM 108379</strain>
    </source>
</reference>
<evidence type="ECO:0000313" key="1">
    <source>
        <dbReference type="EMBL" id="TGJ80427.1"/>
    </source>
</evidence>
<protein>
    <recommendedName>
        <fullName evidence="3">TLDc domain-containing protein</fullName>
    </recommendedName>
</protein>
<evidence type="ECO:0000313" key="2">
    <source>
        <dbReference type="Proteomes" id="UP000297716"/>
    </source>
</evidence>
<evidence type="ECO:0008006" key="3">
    <source>
        <dbReference type="Google" id="ProtNLM"/>
    </source>
</evidence>
<dbReference type="EMBL" id="SKBN01000222">
    <property type="protein sequence ID" value="TGJ80427.1"/>
    <property type="molecule type" value="Genomic_DNA"/>
</dbReference>